<evidence type="ECO:0000313" key="1">
    <source>
        <dbReference type="EMBL" id="KAJ9660182.1"/>
    </source>
</evidence>
<comment type="caution">
    <text evidence="1">The sequence shown here is derived from an EMBL/GenBank/DDBJ whole genome shotgun (WGS) entry which is preliminary data.</text>
</comment>
<proteinExistence type="predicted"/>
<protein>
    <submittedName>
        <fullName evidence="1">Uncharacterized protein</fullName>
    </submittedName>
</protein>
<dbReference type="Proteomes" id="UP001172386">
    <property type="component" value="Unassembled WGS sequence"/>
</dbReference>
<sequence>MSDKAQSFGEQVRSGLKGIHGIGEAIRGTAMEATDEAFNTKDGAAKNKAIADKGFADAKQADHNLGHNHGIGSNNTAHTATNTPGMPTTTGAGVHSTAPGNIGTTGSNTVNDTTIAQEQPGINQRF</sequence>
<name>A0ACC3ADD3_9EURO</name>
<accession>A0ACC3ADD3</accession>
<reference evidence="1" key="1">
    <citation type="submission" date="2022-10" db="EMBL/GenBank/DDBJ databases">
        <title>Culturing micro-colonial fungi from biological soil crusts in the Mojave desert and describing Neophaeococcomyces mojavensis, and introducing the new genera and species Taxawa tesnikishii.</title>
        <authorList>
            <person name="Kurbessoian T."/>
            <person name="Stajich J.E."/>
        </authorList>
    </citation>
    <scope>NUCLEOTIDE SEQUENCE</scope>
    <source>
        <strain evidence="1">JES_112</strain>
    </source>
</reference>
<keyword evidence="2" id="KW-1185">Reference proteome</keyword>
<evidence type="ECO:0000313" key="2">
    <source>
        <dbReference type="Proteomes" id="UP001172386"/>
    </source>
</evidence>
<gene>
    <name evidence="1" type="ORF">H2198_002688</name>
</gene>
<dbReference type="EMBL" id="JAPDRQ010000033">
    <property type="protein sequence ID" value="KAJ9660182.1"/>
    <property type="molecule type" value="Genomic_DNA"/>
</dbReference>
<organism evidence="1 2">
    <name type="scientific">Neophaeococcomyces mojaviensis</name>
    <dbReference type="NCBI Taxonomy" id="3383035"/>
    <lineage>
        <taxon>Eukaryota</taxon>
        <taxon>Fungi</taxon>
        <taxon>Dikarya</taxon>
        <taxon>Ascomycota</taxon>
        <taxon>Pezizomycotina</taxon>
        <taxon>Eurotiomycetes</taxon>
        <taxon>Chaetothyriomycetidae</taxon>
        <taxon>Chaetothyriales</taxon>
        <taxon>Chaetothyriales incertae sedis</taxon>
        <taxon>Neophaeococcomyces</taxon>
    </lineage>
</organism>